<sequence>MEENQPKVSRFSLNFGALAGLAGIVFSLMLYIAGMQHEQGFGIQAVQFSIVALFVVLAIMQYKKANSGYLNLIEAFKMGAGVAAISFVVGTIYFLIFSNVIEPNFMEEAYEIGRQKMMEQNPNLTAEQADQGIEMQKRFFWVIMAVFMIISVIWGFVVSLIAGLIMKKDKPAY</sequence>
<evidence type="ECO:0000313" key="3">
    <source>
        <dbReference type="Proteomes" id="UP001203607"/>
    </source>
</evidence>
<accession>A0ABT0PNK8</accession>
<feature type="transmembrane region" description="Helical" evidence="1">
    <location>
        <begin position="12"/>
        <end position="34"/>
    </location>
</feature>
<evidence type="ECO:0000256" key="1">
    <source>
        <dbReference type="SAM" id="Phobius"/>
    </source>
</evidence>
<keyword evidence="1" id="KW-0812">Transmembrane</keyword>
<dbReference type="RefSeq" id="WP_249656159.1">
    <property type="nucleotide sequence ID" value="NZ_JAMFMA010000001.1"/>
</dbReference>
<feature type="transmembrane region" description="Helical" evidence="1">
    <location>
        <begin position="80"/>
        <end position="101"/>
    </location>
</feature>
<dbReference type="InterPro" id="IPR025250">
    <property type="entry name" value="DUF4199"/>
</dbReference>
<dbReference type="Proteomes" id="UP001203607">
    <property type="component" value="Unassembled WGS sequence"/>
</dbReference>
<name>A0ABT0PNK8_9FLAO</name>
<feature type="transmembrane region" description="Helical" evidence="1">
    <location>
        <begin position="139"/>
        <end position="165"/>
    </location>
</feature>
<organism evidence="2 3">
    <name type="scientific">Flagellimonas spongiicola</name>
    <dbReference type="NCBI Taxonomy" id="2942208"/>
    <lineage>
        <taxon>Bacteria</taxon>
        <taxon>Pseudomonadati</taxon>
        <taxon>Bacteroidota</taxon>
        <taxon>Flavobacteriia</taxon>
        <taxon>Flavobacteriales</taxon>
        <taxon>Flavobacteriaceae</taxon>
        <taxon>Flagellimonas</taxon>
    </lineage>
</organism>
<dbReference type="EMBL" id="JAMFMA010000001">
    <property type="protein sequence ID" value="MCL6272980.1"/>
    <property type="molecule type" value="Genomic_DNA"/>
</dbReference>
<feature type="transmembrane region" description="Helical" evidence="1">
    <location>
        <begin position="40"/>
        <end position="59"/>
    </location>
</feature>
<keyword evidence="3" id="KW-1185">Reference proteome</keyword>
<evidence type="ECO:0000313" key="2">
    <source>
        <dbReference type="EMBL" id="MCL6272980.1"/>
    </source>
</evidence>
<keyword evidence="1" id="KW-1133">Transmembrane helix</keyword>
<gene>
    <name evidence="2" type="ORF">M3P19_03115</name>
</gene>
<proteinExistence type="predicted"/>
<reference evidence="2 3" key="1">
    <citation type="submission" date="2022-05" db="EMBL/GenBank/DDBJ databases">
        <authorList>
            <person name="Park J.-S."/>
        </authorList>
    </citation>
    <scope>NUCLEOTIDE SEQUENCE [LARGE SCALE GENOMIC DNA]</scope>
    <source>
        <strain evidence="2 3">2012CJ35-5</strain>
    </source>
</reference>
<protein>
    <submittedName>
        <fullName evidence="2">DUF4199 domain-containing protein</fullName>
    </submittedName>
</protein>
<keyword evidence="1" id="KW-0472">Membrane</keyword>
<dbReference type="Pfam" id="PF13858">
    <property type="entry name" value="DUF4199"/>
    <property type="match status" value="1"/>
</dbReference>
<comment type="caution">
    <text evidence="2">The sequence shown here is derived from an EMBL/GenBank/DDBJ whole genome shotgun (WGS) entry which is preliminary data.</text>
</comment>